<dbReference type="PANTHER" id="PTHR31902">
    <property type="entry name" value="ACTIN PATCHES DISTAL PROTEIN 1"/>
    <property type="match status" value="1"/>
</dbReference>
<proteinExistence type="predicted"/>
<dbReference type="Pfam" id="PF06999">
    <property type="entry name" value="Suc_Fer-like"/>
    <property type="match status" value="1"/>
</dbReference>
<dbReference type="CDD" id="cd03062">
    <property type="entry name" value="TRX_Fd_Sucrase"/>
    <property type="match status" value="1"/>
</dbReference>
<dbReference type="InterPro" id="IPR009737">
    <property type="entry name" value="Aim32/Apd1-like"/>
</dbReference>
<keyword evidence="2" id="KW-1185">Reference proteome</keyword>
<reference evidence="1 2" key="1">
    <citation type="submission" date="2024-11" db="EMBL/GenBank/DDBJ databases">
        <title>A near-complete genome assembly of Cinchona calisaya.</title>
        <authorList>
            <person name="Lian D.C."/>
            <person name="Zhao X.W."/>
            <person name="Wei L."/>
        </authorList>
    </citation>
    <scope>NUCLEOTIDE SEQUENCE [LARGE SCALE GENOMIC DNA]</scope>
    <source>
        <tissue evidence="1">Nenye</tissue>
    </source>
</reference>
<name>A0ABD2YXR0_9GENT</name>
<organism evidence="1 2">
    <name type="scientific">Cinchona calisaya</name>
    <dbReference type="NCBI Taxonomy" id="153742"/>
    <lineage>
        <taxon>Eukaryota</taxon>
        <taxon>Viridiplantae</taxon>
        <taxon>Streptophyta</taxon>
        <taxon>Embryophyta</taxon>
        <taxon>Tracheophyta</taxon>
        <taxon>Spermatophyta</taxon>
        <taxon>Magnoliopsida</taxon>
        <taxon>eudicotyledons</taxon>
        <taxon>Gunneridae</taxon>
        <taxon>Pentapetalae</taxon>
        <taxon>asterids</taxon>
        <taxon>lamiids</taxon>
        <taxon>Gentianales</taxon>
        <taxon>Rubiaceae</taxon>
        <taxon>Cinchonoideae</taxon>
        <taxon>Cinchoneae</taxon>
        <taxon>Cinchona</taxon>
    </lineage>
</organism>
<protein>
    <submittedName>
        <fullName evidence="1">Uncharacterized protein</fullName>
    </submittedName>
</protein>
<sequence length="122" mass="13283">MLPKLLSAVLKARKADIEVMDLKNSDMDGFVEDVFVNGNPCAAGIQEVLTGSYVFVCSHNNRDKRCGVCEPILIEKFKDEIESKGLKSQVFVIACSHIGGHKYAGNVIIFSANAEGKIGGHW</sequence>
<dbReference type="SUPFAM" id="SSF52833">
    <property type="entry name" value="Thioredoxin-like"/>
    <property type="match status" value="1"/>
</dbReference>
<comment type="caution">
    <text evidence="1">The sequence shown here is derived from an EMBL/GenBank/DDBJ whole genome shotgun (WGS) entry which is preliminary data.</text>
</comment>
<dbReference type="Gene3D" id="3.40.30.10">
    <property type="entry name" value="Glutaredoxin"/>
    <property type="match status" value="1"/>
</dbReference>
<evidence type="ECO:0000313" key="2">
    <source>
        <dbReference type="Proteomes" id="UP001630127"/>
    </source>
</evidence>
<dbReference type="InterPro" id="IPR036249">
    <property type="entry name" value="Thioredoxin-like_sf"/>
</dbReference>
<gene>
    <name evidence="1" type="ORF">ACH5RR_029734</name>
</gene>
<accession>A0ABD2YXR0</accession>
<dbReference type="PANTHER" id="PTHR31902:SF10">
    <property type="entry name" value="SUCRASE_FERREDOXIN-LIKE FAMILY PROTEIN"/>
    <property type="match status" value="1"/>
</dbReference>
<dbReference type="Proteomes" id="UP001630127">
    <property type="component" value="Unassembled WGS sequence"/>
</dbReference>
<dbReference type="EMBL" id="JBJUIK010000012">
    <property type="protein sequence ID" value="KAL3510333.1"/>
    <property type="molecule type" value="Genomic_DNA"/>
</dbReference>
<dbReference type="AlphaFoldDB" id="A0ABD2YXR0"/>
<evidence type="ECO:0000313" key="1">
    <source>
        <dbReference type="EMBL" id="KAL3510333.1"/>
    </source>
</evidence>